<sequence length="131" mass="14451">MATSFFILVSLLALGAAQMTFSDGWEKRQHSRPFHFKHQKVARSGGHAVHDADADADATGADEKRPTDGLASKGAEISPYINCMGEYMEGVQELHAAMMALYSRFESCENSVNPLLPRSNEKTSAPRHREQ</sequence>
<evidence type="ECO:0000313" key="3">
    <source>
        <dbReference type="EMBL" id="GMR60064.1"/>
    </source>
</evidence>
<keyword evidence="2" id="KW-0732">Signal</keyword>
<keyword evidence="4" id="KW-1185">Reference proteome</keyword>
<dbReference type="AlphaFoldDB" id="A0AAN5DBJ2"/>
<accession>A0AAN5DBJ2</accession>
<evidence type="ECO:0000313" key="4">
    <source>
        <dbReference type="Proteomes" id="UP001328107"/>
    </source>
</evidence>
<protein>
    <submittedName>
        <fullName evidence="3">Uncharacterized protein</fullName>
    </submittedName>
</protein>
<name>A0AAN5DBJ2_9BILA</name>
<evidence type="ECO:0000256" key="2">
    <source>
        <dbReference type="SAM" id="SignalP"/>
    </source>
</evidence>
<gene>
    <name evidence="3" type="ORF">PMAYCL1PPCAC_30259</name>
</gene>
<comment type="caution">
    <text evidence="3">The sequence shown here is derived from an EMBL/GenBank/DDBJ whole genome shotgun (WGS) entry which is preliminary data.</text>
</comment>
<feature type="region of interest" description="Disordered" evidence="1">
    <location>
        <begin position="39"/>
        <end position="73"/>
    </location>
</feature>
<feature type="region of interest" description="Disordered" evidence="1">
    <location>
        <begin position="112"/>
        <end position="131"/>
    </location>
</feature>
<dbReference type="Proteomes" id="UP001328107">
    <property type="component" value="Unassembled WGS sequence"/>
</dbReference>
<dbReference type="EMBL" id="BTRK01000006">
    <property type="protein sequence ID" value="GMR60064.1"/>
    <property type="molecule type" value="Genomic_DNA"/>
</dbReference>
<reference evidence="4" key="1">
    <citation type="submission" date="2022-10" db="EMBL/GenBank/DDBJ databases">
        <title>Genome assembly of Pristionchus species.</title>
        <authorList>
            <person name="Yoshida K."/>
            <person name="Sommer R.J."/>
        </authorList>
    </citation>
    <scope>NUCLEOTIDE SEQUENCE [LARGE SCALE GENOMIC DNA]</scope>
    <source>
        <strain evidence="4">RS5460</strain>
    </source>
</reference>
<feature type="signal peptide" evidence="2">
    <location>
        <begin position="1"/>
        <end position="17"/>
    </location>
</feature>
<evidence type="ECO:0000256" key="1">
    <source>
        <dbReference type="SAM" id="MobiDB-lite"/>
    </source>
</evidence>
<organism evidence="3 4">
    <name type="scientific">Pristionchus mayeri</name>
    <dbReference type="NCBI Taxonomy" id="1317129"/>
    <lineage>
        <taxon>Eukaryota</taxon>
        <taxon>Metazoa</taxon>
        <taxon>Ecdysozoa</taxon>
        <taxon>Nematoda</taxon>
        <taxon>Chromadorea</taxon>
        <taxon>Rhabditida</taxon>
        <taxon>Rhabditina</taxon>
        <taxon>Diplogasteromorpha</taxon>
        <taxon>Diplogasteroidea</taxon>
        <taxon>Neodiplogasteridae</taxon>
        <taxon>Pristionchus</taxon>
    </lineage>
</organism>
<proteinExistence type="predicted"/>
<feature type="chain" id="PRO_5043009902" evidence="2">
    <location>
        <begin position="18"/>
        <end position="131"/>
    </location>
</feature>